<evidence type="ECO:0000313" key="8">
    <source>
        <dbReference type="Ensembl" id="ENSSGRP00000059149.1"/>
    </source>
</evidence>
<accession>A0A672P8X6</accession>
<sequence>MEEMNVKDLRKRVPYQIQRDVLNELSLFCSSLCFIIFSFSLFIRCTGPRFKSCFLSFVPLLAWLPQYPFRENAIGDLISGISVGIMHLPQGMAYALLAAVPPVFGLYSSFYPILIYFIFGTSKHISVVIEICALLGKTNIGTLVVSIVTILGLVAAKELSALAARKIPVPIPVELITAQILICVSSSHLSLQAPVAPAVSLLGSMVGDAFALAVVGYGIAISLGRIFALKYAYKVDSNQELIALGLSNSIGGLFNCFAISCSMSRSMVQVSTGGKSQVAGAISAVVILVILLKIGELFEELPKAVLAAIIYVNLQGMMKQFGDICSLWRTNKVDMVVWVMTMILTVLFNPDLGLAASIAFSILTVVFRTQLYFEYNFSVLFAHLQVKEIPGIMIFRSSATLYFANAEMYIDALYEKTGVDVAKLLSHKKKLEAKRLRKEKKAAKKAKKEAKKRAKETASVVSAFNQGEEPQFSDTDESGEEPELSHAEANGDVNKLSVKEPKDVATVEVGPDPDPDTTLPRAIILDLSPVNFLDTVSVKTLRNIYKDYGEAGVQVYLCGCQSVVESMEKGDFFNEKVTKSILFSSVHDAVLYSQQGNSKEVQYILISHTHTHISEVS</sequence>
<evidence type="ECO:0000256" key="3">
    <source>
        <dbReference type="ARBA" id="ARBA00022989"/>
    </source>
</evidence>
<dbReference type="Gene3D" id="3.30.750.24">
    <property type="entry name" value="STAS domain"/>
    <property type="match status" value="1"/>
</dbReference>
<feature type="transmembrane region" description="Helical" evidence="6">
    <location>
        <begin position="125"/>
        <end position="155"/>
    </location>
</feature>
<dbReference type="Pfam" id="PF01740">
    <property type="entry name" value="STAS"/>
    <property type="match status" value="1"/>
</dbReference>
<feature type="transmembrane region" description="Helical" evidence="6">
    <location>
        <begin position="277"/>
        <end position="294"/>
    </location>
</feature>
<evidence type="ECO:0000256" key="2">
    <source>
        <dbReference type="ARBA" id="ARBA00022692"/>
    </source>
</evidence>
<gene>
    <name evidence="8" type="primary">LOC107591774</name>
</gene>
<feature type="compositionally biased region" description="Basic residues" evidence="5">
    <location>
        <begin position="436"/>
        <end position="454"/>
    </location>
</feature>
<comment type="subcellular location">
    <subcellularLocation>
        <location evidence="1">Membrane</location>
        <topology evidence="1">Multi-pass membrane protein</topology>
    </subcellularLocation>
</comment>
<evidence type="ECO:0000259" key="7">
    <source>
        <dbReference type="PROSITE" id="PS50801"/>
    </source>
</evidence>
<name>A0A672P8X6_SINGR</name>
<dbReference type="InterPro" id="IPR002645">
    <property type="entry name" value="STAS_dom"/>
</dbReference>
<dbReference type="PANTHER" id="PTHR11814">
    <property type="entry name" value="SULFATE TRANSPORTER"/>
    <property type="match status" value="1"/>
</dbReference>
<dbReference type="PROSITE" id="PS01130">
    <property type="entry name" value="SLC26A"/>
    <property type="match status" value="1"/>
</dbReference>
<dbReference type="Pfam" id="PF00916">
    <property type="entry name" value="Sulfate_transp"/>
    <property type="match status" value="1"/>
</dbReference>
<evidence type="ECO:0000256" key="5">
    <source>
        <dbReference type="SAM" id="MobiDB-lite"/>
    </source>
</evidence>
<dbReference type="Ensembl" id="ENSSGRT00000063107.1">
    <property type="protein sequence ID" value="ENSSGRP00000059149.1"/>
    <property type="gene ID" value="ENSSGRG00000030719.1"/>
</dbReference>
<dbReference type="GO" id="GO:0016020">
    <property type="term" value="C:membrane"/>
    <property type="evidence" value="ECO:0007669"/>
    <property type="project" value="UniProtKB-SubCell"/>
</dbReference>
<dbReference type="InterPro" id="IPR018045">
    <property type="entry name" value="S04_transporter_CS"/>
</dbReference>
<dbReference type="Proteomes" id="UP000472262">
    <property type="component" value="Unassembled WGS sequence"/>
</dbReference>
<dbReference type="InterPro" id="IPR011547">
    <property type="entry name" value="SLC26A/SulP_dom"/>
</dbReference>
<feature type="domain" description="STAS" evidence="7">
    <location>
        <begin position="382"/>
        <end position="593"/>
    </location>
</feature>
<evidence type="ECO:0000313" key="9">
    <source>
        <dbReference type="Proteomes" id="UP000472262"/>
    </source>
</evidence>
<feature type="transmembrane region" description="Helical" evidence="6">
    <location>
        <begin position="94"/>
        <end position="119"/>
    </location>
</feature>
<feature type="transmembrane region" description="Helical" evidence="6">
    <location>
        <begin position="241"/>
        <end position="265"/>
    </location>
</feature>
<evidence type="ECO:0000256" key="4">
    <source>
        <dbReference type="ARBA" id="ARBA00023136"/>
    </source>
</evidence>
<dbReference type="GO" id="GO:0008271">
    <property type="term" value="F:secondary active sulfate transmembrane transporter activity"/>
    <property type="evidence" value="ECO:0007669"/>
    <property type="project" value="InterPro"/>
</dbReference>
<dbReference type="AlphaFoldDB" id="A0A672P8X6"/>
<reference evidence="8" key="2">
    <citation type="submission" date="2025-09" db="UniProtKB">
        <authorList>
            <consortium name="Ensembl"/>
        </authorList>
    </citation>
    <scope>IDENTIFICATION</scope>
</reference>
<keyword evidence="3 6" id="KW-1133">Transmembrane helix</keyword>
<dbReference type="SUPFAM" id="SSF52091">
    <property type="entry name" value="SpoIIaa-like"/>
    <property type="match status" value="1"/>
</dbReference>
<reference evidence="8" key="1">
    <citation type="submission" date="2025-08" db="UniProtKB">
        <authorList>
            <consortium name="Ensembl"/>
        </authorList>
    </citation>
    <scope>IDENTIFICATION</scope>
</reference>
<organism evidence="8 9">
    <name type="scientific">Sinocyclocheilus grahami</name>
    <name type="common">Dianchi golden-line fish</name>
    <name type="synonym">Barbus grahami</name>
    <dbReference type="NCBI Taxonomy" id="75366"/>
    <lineage>
        <taxon>Eukaryota</taxon>
        <taxon>Metazoa</taxon>
        <taxon>Chordata</taxon>
        <taxon>Craniata</taxon>
        <taxon>Vertebrata</taxon>
        <taxon>Euteleostomi</taxon>
        <taxon>Actinopterygii</taxon>
        <taxon>Neopterygii</taxon>
        <taxon>Teleostei</taxon>
        <taxon>Ostariophysi</taxon>
        <taxon>Cypriniformes</taxon>
        <taxon>Cyprinidae</taxon>
        <taxon>Cyprininae</taxon>
        <taxon>Sinocyclocheilus</taxon>
    </lineage>
</organism>
<feature type="transmembrane region" description="Helical" evidence="6">
    <location>
        <begin position="338"/>
        <end position="367"/>
    </location>
</feature>
<dbReference type="CDD" id="cd07042">
    <property type="entry name" value="STAS_SulP_like_sulfate_transporter"/>
    <property type="match status" value="1"/>
</dbReference>
<keyword evidence="4 6" id="KW-0472">Membrane</keyword>
<feature type="transmembrane region" description="Helical" evidence="6">
    <location>
        <begin position="21"/>
        <end position="43"/>
    </location>
</feature>
<evidence type="ECO:0000256" key="1">
    <source>
        <dbReference type="ARBA" id="ARBA00004141"/>
    </source>
</evidence>
<feature type="region of interest" description="Disordered" evidence="5">
    <location>
        <begin position="436"/>
        <end position="515"/>
    </location>
</feature>
<proteinExistence type="predicted"/>
<keyword evidence="2 6" id="KW-0812">Transmembrane</keyword>
<dbReference type="InterPro" id="IPR036513">
    <property type="entry name" value="STAS_dom_sf"/>
</dbReference>
<protein>
    <submittedName>
        <fullName evidence="8">Solute carrier family 26 member 6-like</fullName>
    </submittedName>
</protein>
<feature type="transmembrane region" description="Helical" evidence="6">
    <location>
        <begin position="209"/>
        <end position="229"/>
    </location>
</feature>
<keyword evidence="9" id="KW-1185">Reference proteome</keyword>
<dbReference type="PROSITE" id="PS50801">
    <property type="entry name" value="STAS"/>
    <property type="match status" value="1"/>
</dbReference>
<dbReference type="InterPro" id="IPR001902">
    <property type="entry name" value="SLC26A/SulP_fam"/>
</dbReference>
<evidence type="ECO:0000256" key="6">
    <source>
        <dbReference type="SAM" id="Phobius"/>
    </source>
</evidence>